<name>A0ABX2FDD3_9PSEU</name>
<evidence type="ECO:0000313" key="2">
    <source>
        <dbReference type="Proteomes" id="UP000763557"/>
    </source>
</evidence>
<proteinExistence type="predicted"/>
<accession>A0ABX2FDD3</accession>
<dbReference type="EMBL" id="JAAATY010000024">
    <property type="protein sequence ID" value="NRN69134.1"/>
    <property type="molecule type" value="Genomic_DNA"/>
</dbReference>
<keyword evidence="2" id="KW-1185">Reference proteome</keyword>
<comment type="caution">
    <text evidence="1">The sequence shown here is derived from an EMBL/GenBank/DDBJ whole genome shotgun (WGS) entry which is preliminary data.</text>
</comment>
<dbReference type="CDD" id="cd09874">
    <property type="entry name" value="PIN_MT3492-like"/>
    <property type="match status" value="1"/>
</dbReference>
<dbReference type="SUPFAM" id="SSF88723">
    <property type="entry name" value="PIN domain-like"/>
    <property type="match status" value="1"/>
</dbReference>
<evidence type="ECO:0000313" key="1">
    <source>
        <dbReference type="EMBL" id="NRN69134.1"/>
    </source>
</evidence>
<dbReference type="Proteomes" id="UP000763557">
    <property type="component" value="Unassembled WGS sequence"/>
</dbReference>
<reference evidence="1 2" key="1">
    <citation type="submission" date="2020-01" db="EMBL/GenBank/DDBJ databases">
        <title>Kibdelosporangium persica a novel Actinomycetes from a hot desert in Iran.</title>
        <authorList>
            <person name="Safaei N."/>
            <person name="Zaburannyi N."/>
            <person name="Mueller R."/>
            <person name="Wink J."/>
        </authorList>
    </citation>
    <scope>NUCLEOTIDE SEQUENCE [LARGE SCALE GENOMIC DNA]</scope>
    <source>
        <strain evidence="1 2">4NS15</strain>
    </source>
</reference>
<dbReference type="Gene3D" id="3.40.50.1010">
    <property type="entry name" value="5'-nuclease"/>
    <property type="match status" value="1"/>
</dbReference>
<dbReference type="InterPro" id="IPR029060">
    <property type="entry name" value="PIN-like_dom_sf"/>
</dbReference>
<dbReference type="RefSeq" id="WP_173138932.1">
    <property type="nucleotide sequence ID" value="NZ_CBCSGW010000081.1"/>
</dbReference>
<gene>
    <name evidence="1" type="ORF">GC106_63900</name>
</gene>
<sequence>MTTFADSSAVVKIYADEPGHELVRARPVLVVSQVARAEVPAALWRKQRDGMFEQVEAEILVAAFESDYYGTPGHPLRFVVVDLNPVVLEAAARLTRRHGLRTLDAIQLASAVLAAEADPDITEFAAWDKHLREAAHAEGFTLLPA</sequence>
<organism evidence="1 2">
    <name type="scientific">Kibdelosporangium persicum</name>
    <dbReference type="NCBI Taxonomy" id="2698649"/>
    <lineage>
        <taxon>Bacteria</taxon>
        <taxon>Bacillati</taxon>
        <taxon>Actinomycetota</taxon>
        <taxon>Actinomycetes</taxon>
        <taxon>Pseudonocardiales</taxon>
        <taxon>Pseudonocardiaceae</taxon>
        <taxon>Kibdelosporangium</taxon>
    </lineage>
</organism>
<protein>
    <submittedName>
        <fullName evidence="1">Nucleic acid-binding protein, contains PIN domain</fullName>
    </submittedName>
</protein>